<dbReference type="SUPFAM" id="SSF50341">
    <property type="entry name" value="CheW-like"/>
    <property type="match status" value="1"/>
</dbReference>
<dbReference type="InterPro" id="IPR036061">
    <property type="entry name" value="CheW-like_dom_sf"/>
</dbReference>
<dbReference type="PANTHER" id="PTHR22617:SF41">
    <property type="entry name" value="CHEMOTAXIS SIGNAL TRANSDUCTION SYSTEM ADAPTOR PROTEIN CHEW"/>
    <property type="match status" value="1"/>
</dbReference>
<protein>
    <submittedName>
        <fullName evidence="2">Chemotaxis protein CheW</fullName>
    </submittedName>
</protein>
<accession>C4XQ48</accession>
<dbReference type="Gene3D" id="2.40.50.180">
    <property type="entry name" value="CheA-289, Domain 4"/>
    <property type="match status" value="1"/>
</dbReference>
<dbReference type="STRING" id="573370.DMR_42560"/>
<dbReference type="Gene3D" id="2.30.30.40">
    <property type="entry name" value="SH3 Domains"/>
    <property type="match status" value="1"/>
</dbReference>
<evidence type="ECO:0000259" key="1">
    <source>
        <dbReference type="PROSITE" id="PS50851"/>
    </source>
</evidence>
<dbReference type="HOGENOM" id="CLU_1248979_0_0_7"/>
<dbReference type="PROSITE" id="PS50851">
    <property type="entry name" value="CHEW"/>
    <property type="match status" value="1"/>
</dbReference>
<dbReference type="InterPro" id="IPR039315">
    <property type="entry name" value="CheW"/>
</dbReference>
<dbReference type="InterPro" id="IPR002545">
    <property type="entry name" value="CheW-lke_dom"/>
</dbReference>
<dbReference type="GO" id="GO:0007165">
    <property type="term" value="P:signal transduction"/>
    <property type="evidence" value="ECO:0007669"/>
    <property type="project" value="InterPro"/>
</dbReference>
<dbReference type="Pfam" id="PF01584">
    <property type="entry name" value="CheW"/>
    <property type="match status" value="1"/>
</dbReference>
<dbReference type="SMART" id="SM00260">
    <property type="entry name" value="CheW"/>
    <property type="match status" value="1"/>
</dbReference>
<dbReference type="Proteomes" id="UP000009071">
    <property type="component" value="Chromosome"/>
</dbReference>
<reference evidence="2 3" key="1">
    <citation type="journal article" date="2009" name="Genome Res.">
        <title>Whole genome sequence of Desulfovibrio magneticus strain RS-1 revealed common gene clusters in magnetotactic bacteria.</title>
        <authorList>
            <person name="Nakazawa H."/>
            <person name="Arakaki A."/>
            <person name="Narita-Yamada S."/>
            <person name="Yashiro I."/>
            <person name="Jinno K."/>
            <person name="Aoki N."/>
            <person name="Tsuruyama A."/>
            <person name="Okamura Y."/>
            <person name="Tanikawa S."/>
            <person name="Fujita N."/>
            <person name="Takeyama H."/>
            <person name="Matsunaga T."/>
        </authorList>
    </citation>
    <scope>NUCLEOTIDE SEQUENCE [LARGE SCALE GENOMIC DNA]</scope>
    <source>
        <strain evidence="3">ATCC 700980 / DSM 13731 / RS-1</strain>
    </source>
</reference>
<evidence type="ECO:0000313" key="3">
    <source>
        <dbReference type="Proteomes" id="UP000009071"/>
    </source>
</evidence>
<dbReference type="GO" id="GO:0006935">
    <property type="term" value="P:chemotaxis"/>
    <property type="evidence" value="ECO:0007669"/>
    <property type="project" value="InterPro"/>
</dbReference>
<feature type="domain" description="CheW-like" evidence="1">
    <location>
        <begin position="72"/>
        <end position="215"/>
    </location>
</feature>
<dbReference type="EMBL" id="AP010904">
    <property type="protein sequence ID" value="BAH77747.1"/>
    <property type="molecule type" value="Genomic_DNA"/>
</dbReference>
<organism evidence="2 3">
    <name type="scientific">Solidesulfovibrio magneticus (strain ATCC 700980 / DSM 13731 / RS-1)</name>
    <name type="common">Desulfovibrio magneticus</name>
    <dbReference type="NCBI Taxonomy" id="573370"/>
    <lineage>
        <taxon>Bacteria</taxon>
        <taxon>Pseudomonadati</taxon>
        <taxon>Thermodesulfobacteriota</taxon>
        <taxon>Desulfovibrionia</taxon>
        <taxon>Desulfovibrionales</taxon>
        <taxon>Desulfovibrionaceae</taxon>
        <taxon>Solidesulfovibrio</taxon>
    </lineage>
</organism>
<name>C4XQ48_SOLM1</name>
<sequence>MKKRLLLGSSIVSSKGSILWSVVYAWGAGLSTPSLGTWFGPRKPDGCRTRAKAVCWPEYRPSRRHAMADDAVRQYLTFSLCGERLALPSLLVSEVLDVPPVTFVPLAPGHLRGVVNLRGNAATVVDLSQKLELDAECHKPTCLIILERDYDGDTLAVAALADAVHEVVEVADADVAPPPDMGLSVPTRFVRGLAQVDGAFTILLDADRLFSLEELAAGGGE</sequence>
<evidence type="ECO:0000313" key="2">
    <source>
        <dbReference type="EMBL" id="BAH77747.1"/>
    </source>
</evidence>
<proteinExistence type="predicted"/>
<gene>
    <name evidence="2" type="ordered locus">DMR_42560</name>
</gene>
<dbReference type="PANTHER" id="PTHR22617">
    <property type="entry name" value="CHEMOTAXIS SENSOR HISTIDINE KINASE-RELATED"/>
    <property type="match status" value="1"/>
</dbReference>
<keyword evidence="3" id="KW-1185">Reference proteome</keyword>
<dbReference type="eggNOG" id="COG0835">
    <property type="taxonomic scope" value="Bacteria"/>
</dbReference>
<dbReference type="KEGG" id="dma:DMR_42560"/>
<dbReference type="GO" id="GO:0005829">
    <property type="term" value="C:cytosol"/>
    <property type="evidence" value="ECO:0007669"/>
    <property type="project" value="TreeGrafter"/>
</dbReference>
<dbReference type="AlphaFoldDB" id="C4XQ48"/>